<dbReference type="PANTHER" id="PTHR33309:SF3">
    <property type="entry name" value="CCHC-TYPE DOMAIN-CONTAINING PROTEIN"/>
    <property type="match status" value="1"/>
</dbReference>
<organism evidence="2 3">
    <name type="scientific">Araneus ventricosus</name>
    <name type="common">Orbweaver spider</name>
    <name type="synonym">Epeira ventricosa</name>
    <dbReference type="NCBI Taxonomy" id="182803"/>
    <lineage>
        <taxon>Eukaryota</taxon>
        <taxon>Metazoa</taxon>
        <taxon>Ecdysozoa</taxon>
        <taxon>Arthropoda</taxon>
        <taxon>Chelicerata</taxon>
        <taxon>Arachnida</taxon>
        <taxon>Araneae</taxon>
        <taxon>Araneomorphae</taxon>
        <taxon>Entelegynae</taxon>
        <taxon>Araneoidea</taxon>
        <taxon>Araneidae</taxon>
        <taxon>Araneus</taxon>
    </lineage>
</organism>
<dbReference type="Proteomes" id="UP000499080">
    <property type="component" value="Unassembled WGS sequence"/>
</dbReference>
<proteinExistence type="predicted"/>
<reference evidence="2 3" key="1">
    <citation type="journal article" date="2019" name="Sci. Rep.">
        <title>Orb-weaving spider Araneus ventricosus genome elucidates the spidroin gene catalogue.</title>
        <authorList>
            <person name="Kono N."/>
            <person name="Nakamura H."/>
            <person name="Ohtoshi R."/>
            <person name="Moran D.A.P."/>
            <person name="Shinohara A."/>
            <person name="Yoshida Y."/>
            <person name="Fujiwara M."/>
            <person name="Mori M."/>
            <person name="Tomita M."/>
            <person name="Arakawa K."/>
        </authorList>
    </citation>
    <scope>NUCLEOTIDE SEQUENCE [LARGE SCALE GENOMIC DNA]</scope>
</reference>
<dbReference type="AlphaFoldDB" id="A0A4Y2GDJ2"/>
<dbReference type="EMBL" id="BGPR01098861">
    <property type="protein sequence ID" value="GBM50668.1"/>
    <property type="molecule type" value="Genomic_DNA"/>
</dbReference>
<protein>
    <recommendedName>
        <fullName evidence="1">Mutator-like transposase domain-containing protein</fullName>
    </recommendedName>
</protein>
<evidence type="ECO:0000259" key="1">
    <source>
        <dbReference type="Pfam" id="PF20700"/>
    </source>
</evidence>
<gene>
    <name evidence="2" type="ORF">AVEN_209983_1</name>
</gene>
<dbReference type="InterPro" id="IPR049012">
    <property type="entry name" value="Mutator_transp_dom"/>
</dbReference>
<dbReference type="Pfam" id="PF20700">
    <property type="entry name" value="Mutator"/>
    <property type="match status" value="1"/>
</dbReference>
<name>A0A4Y2GDJ2_ARAVE</name>
<comment type="caution">
    <text evidence="2">The sequence shown here is derived from an EMBL/GenBank/DDBJ whole genome shotgun (WGS) entry which is preliminary data.</text>
</comment>
<feature type="domain" description="Mutator-like transposase" evidence="1">
    <location>
        <begin position="64"/>
        <end position="441"/>
    </location>
</feature>
<accession>A0A4Y2GDJ2</accession>
<evidence type="ECO:0000313" key="2">
    <source>
        <dbReference type="EMBL" id="GBM50668.1"/>
    </source>
</evidence>
<dbReference type="OrthoDB" id="6495357at2759"/>
<evidence type="ECO:0000313" key="3">
    <source>
        <dbReference type="Proteomes" id="UP000499080"/>
    </source>
</evidence>
<keyword evidence="3" id="KW-1185">Reference proteome</keyword>
<sequence>MPRPKRSRVVKKCNALKRWQTNGKNNSENQPSADTSARIHYTSVLNSGIVNKIEDMPVSSNYIIVDTENLSSLFANLLCSSCCCASLKLCFGQKNGFACKLNVVCTTCDQIKSETCSSKQVINTKLHQISREVSQHKVLNAPFDVNMRLVQGMLSLGLGYSALEKFCMNMNLNIMSSRTFNFYKKKILDGHLFAANQILCNIRKDVREAYGSRNNDIVDIGVSYDGSWLTRGHTSNIGIGCVIDLLTGFVIDFEVMSKRCEECQQTKLALGEDTAEFHFWYEGHRDFYSITHVGSSGSMEVKAAIKLWERSESIGFRYTSLLSDGDSKAFLELNERKIYGSQVEIKKEECINHVSKRLGTALRKTVKDWRVKGVTLGGKKHGSLKEETIKKLTRYYANAVRRNKGDIEAMKTAIYATLFHSISTDKKPQHKKRPSGEDSWCFYQSALARGKKPGAHKDWVKTPINEKHLCKILPIYQRLASTDLLSRCVRGLTQNSNEALHSMIWNKCSKENSASRNRVLIAVSNAISEYNVGTLKTLETFQSINCLPTSSASKHLANFTDYRRTYFRNKIKSVKYKVAQQKIKLAKLRRLKTEKKLEGITYKAGYF</sequence>
<dbReference type="PANTHER" id="PTHR33309">
    <property type="entry name" value="KERATIN, ULTRA HIGH-SULFUR MATRIX PROTEIN-LIKE"/>
    <property type="match status" value="1"/>
</dbReference>